<dbReference type="EMBL" id="HG994367">
    <property type="protein sequence ID" value="CAF1710426.1"/>
    <property type="molecule type" value="Genomic_DNA"/>
</dbReference>
<keyword evidence="4" id="KW-1185">Reference proteome</keyword>
<dbReference type="Proteomes" id="UP001295469">
    <property type="component" value="Chromosome C03"/>
</dbReference>
<sequence length="124" mass="15015">MDLQPPSGDVVEIEMEYENLQKHCFFCKSLCHEDDECQSRVELRHQKEDRRNLGISQQNTLESIEEGKRRQDDRKRSCHYPSPHQGGARWTNYRREGRDEDYERQSQRQPDHHQRHSPLVRRET</sequence>
<feature type="region of interest" description="Disordered" evidence="1">
    <location>
        <begin position="44"/>
        <end position="124"/>
    </location>
</feature>
<evidence type="ECO:0000256" key="1">
    <source>
        <dbReference type="SAM" id="MobiDB-lite"/>
    </source>
</evidence>
<organism evidence="3 4">
    <name type="scientific">Brassica napus</name>
    <name type="common">Rape</name>
    <dbReference type="NCBI Taxonomy" id="3708"/>
    <lineage>
        <taxon>Eukaryota</taxon>
        <taxon>Viridiplantae</taxon>
        <taxon>Streptophyta</taxon>
        <taxon>Embryophyta</taxon>
        <taxon>Tracheophyta</taxon>
        <taxon>Spermatophyta</taxon>
        <taxon>Magnoliopsida</taxon>
        <taxon>eudicotyledons</taxon>
        <taxon>Gunneridae</taxon>
        <taxon>Pentapetalae</taxon>
        <taxon>rosids</taxon>
        <taxon>malvids</taxon>
        <taxon>Brassicales</taxon>
        <taxon>Brassicaceae</taxon>
        <taxon>Brassiceae</taxon>
        <taxon>Brassica</taxon>
    </lineage>
</organism>
<feature type="compositionally biased region" description="Basic residues" evidence="1">
    <location>
        <begin position="113"/>
        <end position="124"/>
    </location>
</feature>
<dbReference type="OMA" id="CHEDDEC"/>
<evidence type="ECO:0000313" key="2">
    <source>
        <dbReference type="EMBL" id="CAF1710426.1"/>
    </source>
</evidence>
<dbReference type="Proteomes" id="UP000028999">
    <property type="component" value="Unassembled WGS sequence"/>
</dbReference>
<evidence type="ECO:0000313" key="3">
    <source>
        <dbReference type="EMBL" id="CDY35467.1"/>
    </source>
</evidence>
<feature type="compositionally biased region" description="Basic and acidic residues" evidence="1">
    <location>
        <begin position="93"/>
        <end position="112"/>
    </location>
</feature>
<evidence type="ECO:0000313" key="4">
    <source>
        <dbReference type="Proteomes" id="UP000028999"/>
    </source>
</evidence>
<protein>
    <submittedName>
        <fullName evidence="2">(rape) hypothetical protein</fullName>
    </submittedName>
    <submittedName>
        <fullName evidence="3">BnaC03g61930D protein</fullName>
    </submittedName>
</protein>
<dbReference type="EMBL" id="LK032352">
    <property type="protein sequence ID" value="CDY35467.1"/>
    <property type="molecule type" value="Genomic_DNA"/>
</dbReference>
<dbReference type="Gramene" id="CDY35467">
    <property type="protein sequence ID" value="CDY35467"/>
    <property type="gene ID" value="GSBRNA2T00058487001"/>
</dbReference>
<feature type="compositionally biased region" description="Basic and acidic residues" evidence="1">
    <location>
        <begin position="65"/>
        <end position="75"/>
    </location>
</feature>
<reference evidence="3" key="2">
    <citation type="submission" date="2014-06" db="EMBL/GenBank/DDBJ databases">
        <authorList>
            <person name="Genoscope - CEA"/>
        </authorList>
    </citation>
    <scope>NUCLEOTIDE SEQUENCE</scope>
</reference>
<accession>A0A078HCF8</accession>
<dbReference type="PaxDb" id="3708-A0A078HCF8"/>
<dbReference type="AlphaFoldDB" id="A0A078HCF8"/>
<name>A0A078HCF8_BRANA</name>
<gene>
    <name evidence="3" type="primary">BnaC03g61930D</name>
    <name evidence="2" type="ORF">DARMORV10_C03P80010.1</name>
    <name evidence="3" type="ORF">GSBRNA2T00058487001</name>
</gene>
<reference evidence="3 4" key="1">
    <citation type="journal article" date="2014" name="Science">
        <title>Plant genetics. Early allopolyploid evolution in the post-Neolithic Brassica napus oilseed genome.</title>
        <authorList>
            <person name="Chalhoub B."/>
            <person name="Denoeud F."/>
            <person name="Liu S."/>
            <person name="Parkin I.A."/>
            <person name="Tang H."/>
            <person name="Wang X."/>
            <person name="Chiquet J."/>
            <person name="Belcram H."/>
            <person name="Tong C."/>
            <person name="Samans B."/>
            <person name="Correa M."/>
            <person name="Da Silva C."/>
            <person name="Just J."/>
            <person name="Falentin C."/>
            <person name="Koh C.S."/>
            <person name="Le Clainche I."/>
            <person name="Bernard M."/>
            <person name="Bento P."/>
            <person name="Noel B."/>
            <person name="Labadie K."/>
            <person name="Alberti A."/>
            <person name="Charles M."/>
            <person name="Arnaud D."/>
            <person name="Guo H."/>
            <person name="Daviaud C."/>
            <person name="Alamery S."/>
            <person name="Jabbari K."/>
            <person name="Zhao M."/>
            <person name="Edger P.P."/>
            <person name="Chelaifa H."/>
            <person name="Tack D."/>
            <person name="Lassalle G."/>
            <person name="Mestiri I."/>
            <person name="Schnel N."/>
            <person name="Le Paslier M.C."/>
            <person name="Fan G."/>
            <person name="Renault V."/>
            <person name="Bayer P.E."/>
            <person name="Golicz A.A."/>
            <person name="Manoli S."/>
            <person name="Lee T.H."/>
            <person name="Thi V.H."/>
            <person name="Chalabi S."/>
            <person name="Hu Q."/>
            <person name="Fan C."/>
            <person name="Tollenaere R."/>
            <person name="Lu Y."/>
            <person name="Battail C."/>
            <person name="Shen J."/>
            <person name="Sidebottom C.H."/>
            <person name="Wang X."/>
            <person name="Canaguier A."/>
            <person name="Chauveau A."/>
            <person name="Berard A."/>
            <person name="Deniot G."/>
            <person name="Guan M."/>
            <person name="Liu Z."/>
            <person name="Sun F."/>
            <person name="Lim Y.P."/>
            <person name="Lyons E."/>
            <person name="Town C.D."/>
            <person name="Bancroft I."/>
            <person name="Wang X."/>
            <person name="Meng J."/>
            <person name="Ma J."/>
            <person name="Pires J.C."/>
            <person name="King G.J."/>
            <person name="Brunel D."/>
            <person name="Delourme R."/>
            <person name="Renard M."/>
            <person name="Aury J.M."/>
            <person name="Adams K.L."/>
            <person name="Batley J."/>
            <person name="Snowdon R.J."/>
            <person name="Tost J."/>
            <person name="Edwards D."/>
            <person name="Zhou Y."/>
            <person name="Hua W."/>
            <person name="Sharpe A.G."/>
            <person name="Paterson A.H."/>
            <person name="Guan C."/>
            <person name="Wincker P."/>
        </authorList>
    </citation>
    <scope>NUCLEOTIDE SEQUENCE [LARGE SCALE GENOMIC DNA]</scope>
    <source>
        <strain evidence="4">cv. Darmor-bzh</strain>
    </source>
</reference>
<proteinExistence type="predicted"/>
<reference evidence="2" key="3">
    <citation type="submission" date="2021-01" db="EMBL/GenBank/DDBJ databases">
        <authorList>
            <consortium name="Genoscope - CEA"/>
            <person name="William W."/>
        </authorList>
    </citation>
    <scope>NUCLEOTIDE SEQUENCE</scope>
</reference>